<feature type="domain" description="S phase cyclin A-associated protein in the endoplasmic reticulum N-terminal" evidence="2">
    <location>
        <begin position="21"/>
        <end position="106"/>
    </location>
</feature>
<dbReference type="EMBL" id="KN598031">
    <property type="protein sequence ID" value="KHJ80852.1"/>
    <property type="molecule type" value="Genomic_DNA"/>
</dbReference>
<evidence type="ECO:0000259" key="2">
    <source>
        <dbReference type="Pfam" id="PF16501"/>
    </source>
</evidence>
<dbReference type="Proteomes" id="UP000053660">
    <property type="component" value="Unassembled WGS sequence"/>
</dbReference>
<feature type="non-terminal residue" evidence="3">
    <location>
        <position position="174"/>
    </location>
</feature>
<name>A0A0B1SBA9_OESDE</name>
<dbReference type="Pfam" id="PF16501">
    <property type="entry name" value="SCAPER_N"/>
    <property type="match status" value="1"/>
</dbReference>
<accession>A0A0B1SBA9</accession>
<feature type="region of interest" description="Disordered" evidence="1">
    <location>
        <begin position="155"/>
        <end position="174"/>
    </location>
</feature>
<dbReference type="PANTHER" id="PTHR31434">
    <property type="entry name" value="S PHASE CYCLIN A-ASSOCIATED PROTEIN IN THE ENDOPLASMIC RETICULUM"/>
    <property type="match status" value="1"/>
</dbReference>
<protein>
    <recommendedName>
        <fullName evidence="2">S phase cyclin A-associated protein in the endoplasmic reticulum N-terminal domain-containing protein</fullName>
    </recommendedName>
</protein>
<evidence type="ECO:0000256" key="1">
    <source>
        <dbReference type="SAM" id="MobiDB-lite"/>
    </source>
</evidence>
<proteinExistence type="predicted"/>
<sequence>MLESSEAPENPVALVAKSSKRKRARRKRGQQWAYYVESFKRSVDCLYEICRSDHNINGCKEAIIYLENSKRDFESLINTIKVETTWDESARPQAVAWEIRKSTRSPVEVALDSISPCGILVKDAPSDSRDEEDEDFKEAVKLSLDDGWQVVLPRRRRSTSSSSEIVTHPDPGSG</sequence>
<evidence type="ECO:0000313" key="3">
    <source>
        <dbReference type="EMBL" id="KHJ80852.1"/>
    </source>
</evidence>
<dbReference type="AlphaFoldDB" id="A0A0B1SBA9"/>
<gene>
    <name evidence="3" type="ORF">OESDEN_19468</name>
</gene>
<evidence type="ECO:0000313" key="4">
    <source>
        <dbReference type="Proteomes" id="UP000053660"/>
    </source>
</evidence>
<dbReference type="PANTHER" id="PTHR31434:SF2">
    <property type="entry name" value="S PHASE CYCLIN A-ASSOCIATED PROTEIN IN THE ENDOPLASMIC RETICULUM"/>
    <property type="match status" value="1"/>
</dbReference>
<dbReference type="OrthoDB" id="71500at2759"/>
<keyword evidence="4" id="KW-1185">Reference proteome</keyword>
<reference evidence="3 4" key="1">
    <citation type="submission" date="2014-03" db="EMBL/GenBank/DDBJ databases">
        <title>Draft genome of the hookworm Oesophagostomum dentatum.</title>
        <authorList>
            <person name="Mitreva M."/>
        </authorList>
    </citation>
    <scope>NUCLEOTIDE SEQUENCE [LARGE SCALE GENOMIC DNA]</scope>
    <source>
        <strain evidence="3 4">OD-Hann</strain>
    </source>
</reference>
<organism evidence="3 4">
    <name type="scientific">Oesophagostomum dentatum</name>
    <name type="common">Nodular worm</name>
    <dbReference type="NCBI Taxonomy" id="61180"/>
    <lineage>
        <taxon>Eukaryota</taxon>
        <taxon>Metazoa</taxon>
        <taxon>Ecdysozoa</taxon>
        <taxon>Nematoda</taxon>
        <taxon>Chromadorea</taxon>
        <taxon>Rhabditida</taxon>
        <taxon>Rhabditina</taxon>
        <taxon>Rhabditomorpha</taxon>
        <taxon>Strongyloidea</taxon>
        <taxon>Strongylidae</taxon>
        <taxon>Oesophagostomum</taxon>
    </lineage>
</organism>
<dbReference type="InterPro" id="IPR032446">
    <property type="entry name" value="SCAPER_N"/>
</dbReference>